<accession>A0ABQ7MRU9</accession>
<gene>
    <name evidence="2" type="primary">A04g506570.1_BraROA</name>
    <name evidence="2" type="ORF">IGI04_016054</name>
</gene>
<sequence length="266" mass="27888">MPTQALVNNTGVNVESPLRHPASVETEAIPLVSSHNSTSVTASTSETLHFPKTAVLSPIAGLIETFTSSTFVPPVPLLFSVTGTLSLPTSVVDMNCESRLGGLGSNSKPLVDIKGLNMFENIALMDEELASDDVFSPCSCCYSELAKDESGAKVVAASSNSLDMAQKIKLHQSSIGLSMSNGHVQMDIAAHLTSLYMGAKRQEYITGTTNTDPSSSSRAARCGKGRSSLTSTCTFASPIKIGSSRGLFVSIGAPIPEAIQLISFLE</sequence>
<evidence type="ECO:0000256" key="1">
    <source>
        <dbReference type="SAM" id="MobiDB-lite"/>
    </source>
</evidence>
<organism evidence="2 3">
    <name type="scientific">Brassica rapa subsp. trilocularis</name>
    <dbReference type="NCBI Taxonomy" id="1813537"/>
    <lineage>
        <taxon>Eukaryota</taxon>
        <taxon>Viridiplantae</taxon>
        <taxon>Streptophyta</taxon>
        <taxon>Embryophyta</taxon>
        <taxon>Tracheophyta</taxon>
        <taxon>Spermatophyta</taxon>
        <taxon>Magnoliopsida</taxon>
        <taxon>eudicotyledons</taxon>
        <taxon>Gunneridae</taxon>
        <taxon>Pentapetalae</taxon>
        <taxon>rosids</taxon>
        <taxon>malvids</taxon>
        <taxon>Brassicales</taxon>
        <taxon>Brassicaceae</taxon>
        <taxon>Brassiceae</taxon>
        <taxon>Brassica</taxon>
    </lineage>
</organism>
<dbReference type="Proteomes" id="UP000823674">
    <property type="component" value="Chromosome A04"/>
</dbReference>
<evidence type="ECO:0000313" key="3">
    <source>
        <dbReference type="Proteomes" id="UP000823674"/>
    </source>
</evidence>
<protein>
    <submittedName>
        <fullName evidence="2">Uncharacterized protein</fullName>
    </submittedName>
</protein>
<name>A0ABQ7MRU9_BRACM</name>
<evidence type="ECO:0000313" key="2">
    <source>
        <dbReference type="EMBL" id="KAG5401447.1"/>
    </source>
</evidence>
<comment type="caution">
    <text evidence="2">The sequence shown here is derived from an EMBL/GenBank/DDBJ whole genome shotgun (WGS) entry which is preliminary data.</text>
</comment>
<dbReference type="EMBL" id="JADBGQ010000004">
    <property type="protein sequence ID" value="KAG5401447.1"/>
    <property type="molecule type" value="Genomic_DNA"/>
</dbReference>
<proteinExistence type="predicted"/>
<keyword evidence="3" id="KW-1185">Reference proteome</keyword>
<feature type="region of interest" description="Disordered" evidence="1">
    <location>
        <begin position="207"/>
        <end position="228"/>
    </location>
</feature>
<feature type="compositionally biased region" description="Polar residues" evidence="1">
    <location>
        <begin position="207"/>
        <end position="218"/>
    </location>
</feature>
<reference evidence="2 3" key="1">
    <citation type="submission" date="2021-03" db="EMBL/GenBank/DDBJ databases">
        <authorList>
            <person name="King G.J."/>
            <person name="Bancroft I."/>
            <person name="Baten A."/>
            <person name="Bloomfield J."/>
            <person name="Borpatragohain P."/>
            <person name="He Z."/>
            <person name="Irish N."/>
            <person name="Irwin J."/>
            <person name="Liu K."/>
            <person name="Mauleon R.P."/>
            <person name="Moore J."/>
            <person name="Morris R."/>
            <person name="Ostergaard L."/>
            <person name="Wang B."/>
            <person name="Wells R."/>
        </authorList>
    </citation>
    <scope>NUCLEOTIDE SEQUENCE [LARGE SCALE GENOMIC DNA]</scope>
    <source>
        <strain evidence="2">R-o-18</strain>
        <tissue evidence="2">Leaf</tissue>
    </source>
</reference>